<accession>A0ABS4M7M8</accession>
<evidence type="ECO:0000313" key="2">
    <source>
        <dbReference type="Proteomes" id="UP001519309"/>
    </source>
</evidence>
<sequence length="685" mass="72861">MGKTQQAARIARGAWRDEQVDLLLWVTVTDRETVVAGYAQAMAEITGTDAAAGSGTAAAEQAAQAFLAWLRPDAEGSERRWLIVLDGVADPGDLQGLWPPDHPDGRVLVTTRRRDIAQPGLNRLVVPVAGFTPHEATAYLSEALAEYGCAGAAADELATLAGMLGHLPLALSQAAAYLAGAELGLAAYVRLLDEYDLLSGPDKWGGGRPRRGQPLAELVPGPGALPDGQNVAVPEAWRSSLERADGMPAGGLARPLLELASLLPAAGMPESVFTNSAAAEYLQTHRVAAGSGQMLRADEVQGALRLMDGLGIIEYTPGASYRAVRVHPVLQRATREALSVDRVRELASKVASALVLAADAQGEPGSAPALTVDPFHGHLKMTNTVDPGFVPVLVDAVDVLRGHADSALWSGMPYSRPEAWSGLSGNGPSPSDHELLYQVGEVLGTTGQAQAAVAYFERLAGVALHHQGPYSPGLEFARLRQAHWQGESGDAAGAVTAYEAILDQQCRFFGPHHKRTLDTRAALGRWRGAAGYAAGAVAAYTELLYLLQQHSFPDSTAVLDTRAELARWQGESGDLYGAAMAYEALLADLIRVLGQHGGLQHPQESGTGPYRSGLENLTALSNWLKVFDAHHSHAHWRGRAGDAAGATTSLTYLLNQQIQILGSDDPRILATREELAHWEERIRNR</sequence>
<name>A0ABS4M7M8_9ACTN</name>
<dbReference type="EMBL" id="JAGGLP010000032">
    <property type="protein sequence ID" value="MBP2055680.1"/>
    <property type="molecule type" value="Genomic_DNA"/>
</dbReference>
<dbReference type="Gene3D" id="1.25.40.10">
    <property type="entry name" value="Tetratricopeptide repeat domain"/>
    <property type="match status" value="1"/>
</dbReference>
<comment type="caution">
    <text evidence="1">The sequence shown here is derived from an EMBL/GenBank/DDBJ whole genome shotgun (WGS) entry which is preliminary data.</text>
</comment>
<protein>
    <recommendedName>
        <fullName evidence="3">NB-ARC domain-containing protein</fullName>
    </recommendedName>
</protein>
<evidence type="ECO:0008006" key="3">
    <source>
        <dbReference type="Google" id="ProtNLM"/>
    </source>
</evidence>
<reference evidence="1 2" key="1">
    <citation type="submission" date="2021-03" db="EMBL/GenBank/DDBJ databases">
        <title>Genomic Encyclopedia of Type Strains, Phase IV (KMG-IV): sequencing the most valuable type-strain genomes for metagenomic binning, comparative biology and taxonomic classification.</title>
        <authorList>
            <person name="Goeker M."/>
        </authorList>
    </citation>
    <scope>NUCLEOTIDE SEQUENCE [LARGE SCALE GENOMIC DNA]</scope>
    <source>
        <strain evidence="1 2">DSM 40499</strain>
    </source>
</reference>
<organism evidence="1 2">
    <name type="scientific">Streptomyces griseochromogenes</name>
    <dbReference type="NCBI Taxonomy" id="68214"/>
    <lineage>
        <taxon>Bacteria</taxon>
        <taxon>Bacillati</taxon>
        <taxon>Actinomycetota</taxon>
        <taxon>Actinomycetes</taxon>
        <taxon>Kitasatosporales</taxon>
        <taxon>Streptomycetaceae</taxon>
        <taxon>Streptomyces</taxon>
    </lineage>
</organism>
<dbReference type="InterPro" id="IPR027417">
    <property type="entry name" value="P-loop_NTPase"/>
</dbReference>
<dbReference type="Gene3D" id="3.40.50.300">
    <property type="entry name" value="P-loop containing nucleotide triphosphate hydrolases"/>
    <property type="match status" value="1"/>
</dbReference>
<dbReference type="SUPFAM" id="SSF52540">
    <property type="entry name" value="P-loop containing nucleoside triphosphate hydrolases"/>
    <property type="match status" value="1"/>
</dbReference>
<proteinExistence type="predicted"/>
<dbReference type="Proteomes" id="UP001519309">
    <property type="component" value="Unassembled WGS sequence"/>
</dbReference>
<gene>
    <name evidence="1" type="ORF">J2Z21_008696</name>
</gene>
<evidence type="ECO:0000313" key="1">
    <source>
        <dbReference type="EMBL" id="MBP2055680.1"/>
    </source>
</evidence>
<dbReference type="InterPro" id="IPR011990">
    <property type="entry name" value="TPR-like_helical_dom_sf"/>
</dbReference>
<keyword evidence="2" id="KW-1185">Reference proteome</keyword>
<dbReference type="SUPFAM" id="SSF48452">
    <property type="entry name" value="TPR-like"/>
    <property type="match status" value="1"/>
</dbReference>